<evidence type="ECO:0000256" key="3">
    <source>
        <dbReference type="ARBA" id="ARBA00022795"/>
    </source>
</evidence>
<evidence type="ECO:0000313" key="8">
    <source>
        <dbReference type="EMBL" id="MCZ2721192.1"/>
    </source>
</evidence>
<dbReference type="InterPro" id="IPR025965">
    <property type="entry name" value="FlgD/Vpr_Ig-like"/>
</dbReference>
<feature type="domain" description="FlgD/Vpr Ig-like" evidence="6">
    <location>
        <begin position="119"/>
        <end position="183"/>
    </location>
</feature>
<evidence type="ECO:0000256" key="5">
    <source>
        <dbReference type="RuleBase" id="RU362076"/>
    </source>
</evidence>
<keyword evidence="8" id="KW-0969">Cilium</keyword>
<reference evidence="8" key="1">
    <citation type="submission" date="2022-12" db="EMBL/GenBank/DDBJ databases">
        <title>Marinomonas 15G1-11 sp. nov, isolated from marine algae.</title>
        <authorList>
            <person name="Butt M."/>
            <person name="Choi D.G."/>
            <person name="Kim J.M."/>
            <person name="Lee J.K."/>
            <person name="Baek J.H."/>
            <person name="Jeon C.O."/>
        </authorList>
    </citation>
    <scope>NUCLEOTIDE SEQUENCE</scope>
    <source>
        <strain evidence="8">15G1-11</strain>
    </source>
</reference>
<comment type="similarity">
    <text evidence="1 5">Belongs to the FlgD family.</text>
</comment>
<feature type="domain" description="FlgD Tudor-like" evidence="7">
    <location>
        <begin position="95"/>
        <end position="223"/>
    </location>
</feature>
<organism evidence="8 9">
    <name type="scientific">Marinomonas phaeophyticola</name>
    <dbReference type="NCBI Taxonomy" id="3004091"/>
    <lineage>
        <taxon>Bacteria</taxon>
        <taxon>Pseudomonadati</taxon>
        <taxon>Pseudomonadota</taxon>
        <taxon>Gammaproteobacteria</taxon>
        <taxon>Oceanospirillales</taxon>
        <taxon>Oceanospirillaceae</taxon>
        <taxon>Marinomonas</taxon>
    </lineage>
</organism>
<dbReference type="Gene3D" id="2.60.40.4070">
    <property type="match status" value="1"/>
</dbReference>
<gene>
    <name evidence="8" type="ORF">O1D97_05895</name>
</gene>
<keyword evidence="8" id="KW-0966">Cell projection</keyword>
<comment type="caution">
    <text evidence="8">The sequence shown here is derived from an EMBL/GenBank/DDBJ whole genome shotgun (WGS) entry which is preliminary data.</text>
</comment>
<evidence type="ECO:0000259" key="6">
    <source>
        <dbReference type="Pfam" id="PF13860"/>
    </source>
</evidence>
<sequence>MAEISNGLNSLIAQYGTDKAKAASGVDTQTATEKASIGDQDVFMTLYIEQLKNQDPTAPQDTNDMVAQMSQFNQVEQLSTISSRLESMSAALTSSQALGASTLVGKSVFVSQKSAELAEDGNIALRVEIPDDAQTTTLKISDASGNLVKEVDLSDKEYTWDGKAADGNPLPPGSYQFSAKARTFDGDVVELQTLLPARIQGVTINGANGTELNVAGHGKLSLSSELEIVG</sequence>
<comment type="function">
    <text evidence="4 5">Required for flagellar hook formation. May act as a scaffolding protein.</text>
</comment>
<dbReference type="EMBL" id="JAPUBN010000011">
    <property type="protein sequence ID" value="MCZ2721192.1"/>
    <property type="molecule type" value="Genomic_DNA"/>
</dbReference>
<dbReference type="InterPro" id="IPR025963">
    <property type="entry name" value="FLgD_Tudor"/>
</dbReference>
<dbReference type="InterPro" id="IPR005648">
    <property type="entry name" value="FlgD"/>
</dbReference>
<evidence type="ECO:0000313" key="9">
    <source>
        <dbReference type="Proteomes" id="UP001149719"/>
    </source>
</evidence>
<name>A0ABT4JS63_9GAMM</name>
<keyword evidence="3 5" id="KW-1005">Bacterial flagellum biogenesis</keyword>
<evidence type="ECO:0000256" key="1">
    <source>
        <dbReference type="ARBA" id="ARBA00010577"/>
    </source>
</evidence>
<dbReference type="Pfam" id="PF13860">
    <property type="entry name" value="FlgD_ig"/>
    <property type="match status" value="1"/>
</dbReference>
<proteinExistence type="inferred from homology"/>
<evidence type="ECO:0000259" key="7">
    <source>
        <dbReference type="Pfam" id="PF13861"/>
    </source>
</evidence>
<dbReference type="Gene3D" id="2.30.30.910">
    <property type="match status" value="1"/>
</dbReference>
<dbReference type="Pfam" id="PF13861">
    <property type="entry name" value="FLgD_tudor"/>
    <property type="match status" value="1"/>
</dbReference>
<dbReference type="Proteomes" id="UP001149719">
    <property type="component" value="Unassembled WGS sequence"/>
</dbReference>
<evidence type="ECO:0000256" key="2">
    <source>
        <dbReference type="ARBA" id="ARBA00016013"/>
    </source>
</evidence>
<dbReference type="Pfam" id="PF03963">
    <property type="entry name" value="FlgD"/>
    <property type="match status" value="1"/>
</dbReference>
<evidence type="ECO:0000256" key="4">
    <source>
        <dbReference type="ARBA" id="ARBA00024746"/>
    </source>
</evidence>
<protein>
    <recommendedName>
        <fullName evidence="2 5">Basal-body rod modification protein FlgD</fullName>
    </recommendedName>
</protein>
<keyword evidence="9" id="KW-1185">Reference proteome</keyword>
<accession>A0ABT4JS63</accession>
<keyword evidence="8" id="KW-0282">Flagellum</keyword>
<dbReference type="RefSeq" id="WP_269123752.1">
    <property type="nucleotide sequence ID" value="NZ_JAPUBN010000011.1"/>
</dbReference>